<dbReference type="Proteomes" id="UP000606600">
    <property type="component" value="Unassembled WGS sequence"/>
</dbReference>
<evidence type="ECO:0000256" key="4">
    <source>
        <dbReference type="ARBA" id="ARBA00022475"/>
    </source>
</evidence>
<protein>
    <submittedName>
        <fullName evidence="11">TonB family protein</fullName>
    </submittedName>
</protein>
<gene>
    <name evidence="11" type="ORF">IDJ77_12420</name>
</gene>
<dbReference type="NCBIfam" id="TIGR01352">
    <property type="entry name" value="tonB_Cterm"/>
    <property type="match status" value="1"/>
</dbReference>
<keyword evidence="7" id="KW-0653">Protein transport</keyword>
<comment type="similarity">
    <text evidence="2">Belongs to the TonB family.</text>
</comment>
<dbReference type="PANTHER" id="PTHR33446">
    <property type="entry name" value="PROTEIN TONB-RELATED"/>
    <property type="match status" value="1"/>
</dbReference>
<comment type="subcellular location">
    <subcellularLocation>
        <location evidence="1">Cell inner membrane</location>
        <topology evidence="1">Single-pass membrane protein</topology>
        <orientation evidence="1">Periplasmic side</orientation>
    </subcellularLocation>
</comment>
<organism evidence="11 12">
    <name type="scientific">Mucilaginibacter pankratovii</name>
    <dbReference type="NCBI Taxonomy" id="2772110"/>
    <lineage>
        <taxon>Bacteria</taxon>
        <taxon>Pseudomonadati</taxon>
        <taxon>Bacteroidota</taxon>
        <taxon>Sphingobacteriia</taxon>
        <taxon>Sphingobacteriales</taxon>
        <taxon>Sphingobacteriaceae</taxon>
        <taxon>Mucilaginibacter</taxon>
    </lineage>
</organism>
<keyword evidence="3" id="KW-0813">Transport</keyword>
<feature type="domain" description="TonB C-terminal" evidence="10">
    <location>
        <begin position="168"/>
        <end position="261"/>
    </location>
</feature>
<comment type="caution">
    <text evidence="11">The sequence shown here is derived from an EMBL/GenBank/DDBJ whole genome shotgun (WGS) entry which is preliminary data.</text>
</comment>
<keyword evidence="4" id="KW-1003">Cell membrane</keyword>
<dbReference type="Gene3D" id="3.30.1150.10">
    <property type="match status" value="1"/>
</dbReference>
<evidence type="ECO:0000313" key="11">
    <source>
        <dbReference type="EMBL" id="MBD1364616.1"/>
    </source>
</evidence>
<dbReference type="PROSITE" id="PS52015">
    <property type="entry name" value="TONB_CTD"/>
    <property type="match status" value="1"/>
</dbReference>
<dbReference type="SUPFAM" id="SSF74653">
    <property type="entry name" value="TolA/TonB C-terminal domain"/>
    <property type="match status" value="1"/>
</dbReference>
<keyword evidence="9" id="KW-0472">Membrane</keyword>
<keyword evidence="8" id="KW-1133">Transmembrane helix</keyword>
<reference evidence="11 12" key="1">
    <citation type="submission" date="2020-09" db="EMBL/GenBank/DDBJ databases">
        <title>Novel species of Mucilaginibacter isolated from a glacier on the Tibetan Plateau.</title>
        <authorList>
            <person name="Liu Q."/>
            <person name="Xin Y.-H."/>
        </authorList>
    </citation>
    <scope>NUCLEOTIDE SEQUENCE [LARGE SCALE GENOMIC DNA]</scope>
    <source>
        <strain evidence="11 12">ZT4R22</strain>
    </source>
</reference>
<dbReference type="InterPro" id="IPR037682">
    <property type="entry name" value="TonB_C"/>
</dbReference>
<dbReference type="EMBL" id="JACWMY010000005">
    <property type="protein sequence ID" value="MBD1364616.1"/>
    <property type="molecule type" value="Genomic_DNA"/>
</dbReference>
<keyword evidence="6" id="KW-0812">Transmembrane</keyword>
<dbReference type="InterPro" id="IPR051045">
    <property type="entry name" value="TonB-dependent_transducer"/>
</dbReference>
<evidence type="ECO:0000256" key="6">
    <source>
        <dbReference type="ARBA" id="ARBA00022692"/>
    </source>
</evidence>
<evidence type="ECO:0000256" key="8">
    <source>
        <dbReference type="ARBA" id="ARBA00022989"/>
    </source>
</evidence>
<proteinExistence type="inferred from homology"/>
<evidence type="ECO:0000256" key="7">
    <source>
        <dbReference type="ARBA" id="ARBA00022927"/>
    </source>
</evidence>
<evidence type="ECO:0000256" key="5">
    <source>
        <dbReference type="ARBA" id="ARBA00022519"/>
    </source>
</evidence>
<keyword evidence="5" id="KW-0997">Cell inner membrane</keyword>
<name>A0ABR7WQL3_9SPHI</name>
<keyword evidence="12" id="KW-1185">Reference proteome</keyword>
<evidence type="ECO:0000256" key="2">
    <source>
        <dbReference type="ARBA" id="ARBA00006555"/>
    </source>
</evidence>
<dbReference type="PANTHER" id="PTHR33446:SF2">
    <property type="entry name" value="PROTEIN TONB"/>
    <property type="match status" value="1"/>
</dbReference>
<evidence type="ECO:0000259" key="10">
    <source>
        <dbReference type="PROSITE" id="PS52015"/>
    </source>
</evidence>
<dbReference type="InterPro" id="IPR006260">
    <property type="entry name" value="TonB/TolA_C"/>
</dbReference>
<evidence type="ECO:0000256" key="9">
    <source>
        <dbReference type="ARBA" id="ARBA00023136"/>
    </source>
</evidence>
<evidence type="ECO:0000256" key="1">
    <source>
        <dbReference type="ARBA" id="ARBA00004383"/>
    </source>
</evidence>
<sequence>MFVIQDYYPDGALRLLAKSKTDAVNFEQNAHGFYTEFFRNGKKKLARQYNNGQLVNSDSTFYVNGALLNLIDNNKDGIYLKACFDSLGKVLAENGNGTWISRNEYDEQELLTGPVVNGKGDGVWSQKYAGNTVNPKIEYKNGLMLPGQNYKPVTQVFSPVDVQPGFGKNDSDFNMYLARTVRYPKYARENNITGRVIVTFIVEKDGSLSDLKVLQSPHESLSEEALRVMKLSPRWHPGIQRGRPVRVQFSVPVAFALATSE</sequence>
<accession>A0ABR7WQL3</accession>
<evidence type="ECO:0000256" key="3">
    <source>
        <dbReference type="ARBA" id="ARBA00022448"/>
    </source>
</evidence>
<dbReference type="Pfam" id="PF03544">
    <property type="entry name" value="TonB_C"/>
    <property type="match status" value="1"/>
</dbReference>
<evidence type="ECO:0000313" key="12">
    <source>
        <dbReference type="Proteomes" id="UP000606600"/>
    </source>
</evidence>